<accession>A0ABS0L5S1</accession>
<feature type="signal peptide" evidence="1">
    <location>
        <begin position="1"/>
        <end position="29"/>
    </location>
</feature>
<dbReference type="Proteomes" id="UP000601099">
    <property type="component" value="Unassembled WGS sequence"/>
</dbReference>
<dbReference type="InterPro" id="IPR058087">
    <property type="entry name" value="XAC2610_dom"/>
</dbReference>
<feature type="chain" id="PRO_5045047600" description="VCBS repeat-containing protein" evidence="1">
    <location>
        <begin position="30"/>
        <end position="239"/>
    </location>
</feature>
<evidence type="ECO:0000313" key="2">
    <source>
        <dbReference type="EMBL" id="MBG8555447.1"/>
    </source>
</evidence>
<evidence type="ECO:0000256" key="1">
    <source>
        <dbReference type="SAM" id="SignalP"/>
    </source>
</evidence>
<keyword evidence="3" id="KW-1185">Reference proteome</keyword>
<evidence type="ECO:0000313" key="3">
    <source>
        <dbReference type="Proteomes" id="UP000601099"/>
    </source>
</evidence>
<proteinExistence type="predicted"/>
<reference evidence="2 3" key="1">
    <citation type="submission" date="2020-11" db="EMBL/GenBank/DDBJ databases">
        <title>Hymenobacter sp.</title>
        <authorList>
            <person name="Kim M.K."/>
        </authorList>
    </citation>
    <scope>NUCLEOTIDE SEQUENCE [LARGE SCALE GENOMIC DNA]</scope>
    <source>
        <strain evidence="2 3">BT594</strain>
    </source>
</reference>
<dbReference type="NCBIfam" id="NF047539">
    <property type="entry name" value="XAC2610_fam"/>
    <property type="match status" value="1"/>
</dbReference>
<protein>
    <recommendedName>
        <fullName evidence="4">VCBS repeat-containing protein</fullName>
    </recommendedName>
</protein>
<organism evidence="2 3">
    <name type="scientific">Hymenobacter guriensis</name>
    <dbReference type="NCBI Taxonomy" id="2793065"/>
    <lineage>
        <taxon>Bacteria</taxon>
        <taxon>Pseudomonadati</taxon>
        <taxon>Bacteroidota</taxon>
        <taxon>Cytophagia</taxon>
        <taxon>Cytophagales</taxon>
        <taxon>Hymenobacteraceae</taxon>
        <taxon>Hymenobacter</taxon>
    </lineage>
</organism>
<dbReference type="EMBL" id="JADWYK010000013">
    <property type="protein sequence ID" value="MBG8555447.1"/>
    <property type="molecule type" value="Genomic_DNA"/>
</dbReference>
<evidence type="ECO:0008006" key="4">
    <source>
        <dbReference type="Google" id="ProtNLM"/>
    </source>
</evidence>
<sequence>MRIPLPAQAIMMRCFLLIFLLGAATASHAQRSFTISKASARYSAKITAAECTTEQCHGKGTIRLYSKETKQLVQTFTSDDLNFYLDARQQPSVKTVELYGEQSPLLFDDFNFDGTEDLAIRNGNNSSYGGPSYDVYVYASRPRKFIRSAELTALATDNLGMFTVDSKRKRLITFGKGGCCWHMTTEYEVVPGKGLSEVLTIEEDATGGGEKVTVKTRRKINGRWTTTTRSYPLNDYYKD</sequence>
<keyword evidence="1" id="KW-0732">Signal</keyword>
<gene>
    <name evidence="2" type="ORF">I5L79_18010</name>
</gene>
<name>A0ABS0L5S1_9BACT</name>
<comment type="caution">
    <text evidence="2">The sequence shown here is derived from an EMBL/GenBank/DDBJ whole genome shotgun (WGS) entry which is preliminary data.</text>
</comment>